<dbReference type="AlphaFoldDB" id="A0A8J5HJW3"/>
<evidence type="ECO:0000313" key="3">
    <source>
        <dbReference type="Proteomes" id="UP000734854"/>
    </source>
</evidence>
<dbReference type="SMART" id="SM00257">
    <property type="entry name" value="LysM"/>
    <property type="match status" value="1"/>
</dbReference>
<name>A0A8J5HJW3_ZINOF</name>
<dbReference type="EMBL" id="JACMSC010000006">
    <property type="protein sequence ID" value="KAG6517926.1"/>
    <property type="molecule type" value="Genomic_DNA"/>
</dbReference>
<dbReference type="Gene3D" id="3.10.350.10">
    <property type="entry name" value="LysM domain"/>
    <property type="match status" value="1"/>
</dbReference>
<gene>
    <name evidence="2" type="ORF">ZIOFF_021325</name>
</gene>
<organism evidence="2 3">
    <name type="scientific">Zingiber officinale</name>
    <name type="common">Ginger</name>
    <name type="synonym">Amomum zingiber</name>
    <dbReference type="NCBI Taxonomy" id="94328"/>
    <lineage>
        <taxon>Eukaryota</taxon>
        <taxon>Viridiplantae</taxon>
        <taxon>Streptophyta</taxon>
        <taxon>Embryophyta</taxon>
        <taxon>Tracheophyta</taxon>
        <taxon>Spermatophyta</taxon>
        <taxon>Magnoliopsida</taxon>
        <taxon>Liliopsida</taxon>
        <taxon>Zingiberales</taxon>
        <taxon>Zingiberaceae</taxon>
        <taxon>Zingiber</taxon>
    </lineage>
</organism>
<dbReference type="Pfam" id="PF01476">
    <property type="entry name" value="LysM"/>
    <property type="match status" value="1"/>
</dbReference>
<reference evidence="2 3" key="1">
    <citation type="submission" date="2020-08" db="EMBL/GenBank/DDBJ databases">
        <title>Plant Genome Project.</title>
        <authorList>
            <person name="Zhang R.-G."/>
        </authorList>
    </citation>
    <scope>NUCLEOTIDE SEQUENCE [LARGE SCALE GENOMIC DNA]</scope>
    <source>
        <tissue evidence="2">Rhizome</tissue>
    </source>
</reference>
<evidence type="ECO:0000313" key="2">
    <source>
        <dbReference type="EMBL" id="KAG6517926.1"/>
    </source>
</evidence>
<dbReference type="InterPro" id="IPR018392">
    <property type="entry name" value="LysM"/>
</dbReference>
<dbReference type="InterPro" id="IPR036779">
    <property type="entry name" value="LysM_dom_sf"/>
</dbReference>
<dbReference type="CDD" id="cd00118">
    <property type="entry name" value="LysM"/>
    <property type="match status" value="1"/>
</dbReference>
<feature type="domain" description="LysM" evidence="1">
    <location>
        <begin position="60"/>
        <end position="104"/>
    </location>
</feature>
<comment type="caution">
    <text evidence="2">The sequence shown here is derived from an EMBL/GenBank/DDBJ whole genome shotgun (WGS) entry which is preliminary data.</text>
</comment>
<dbReference type="PROSITE" id="PS51782">
    <property type="entry name" value="LYSM"/>
    <property type="match status" value="1"/>
</dbReference>
<sequence length="108" mass="11969">MLMMPGHRVLLLGAKRNGDALSEERKQNSAMWLGSRAGHAVAGARVKSHRLHLQLRIYDNVHGAVEGDTCFAVAQEFNLTHAQFNAINPNINCDKVFIGQWLYIKGTA</sequence>
<protein>
    <recommendedName>
        <fullName evidence="1">LysM domain-containing protein</fullName>
    </recommendedName>
</protein>
<dbReference type="SUPFAM" id="SSF54106">
    <property type="entry name" value="LysM domain"/>
    <property type="match status" value="1"/>
</dbReference>
<evidence type="ECO:0000259" key="1">
    <source>
        <dbReference type="PROSITE" id="PS51782"/>
    </source>
</evidence>
<keyword evidence="3" id="KW-1185">Reference proteome</keyword>
<proteinExistence type="predicted"/>
<accession>A0A8J5HJW3</accession>
<dbReference type="Proteomes" id="UP000734854">
    <property type="component" value="Unassembled WGS sequence"/>
</dbReference>